<evidence type="ECO:0000256" key="1">
    <source>
        <dbReference type="SAM" id="MobiDB-lite"/>
    </source>
</evidence>
<dbReference type="Proteomes" id="UP001642484">
    <property type="component" value="Unassembled WGS sequence"/>
</dbReference>
<accession>A0ABP0M3T9</accession>
<gene>
    <name evidence="2" type="ORF">CCMP2556_LOCUS24016</name>
</gene>
<evidence type="ECO:0008006" key="4">
    <source>
        <dbReference type="Google" id="ProtNLM"/>
    </source>
</evidence>
<dbReference type="Gene3D" id="2.60.120.620">
    <property type="entry name" value="q2cbj1_9rhob like domain"/>
    <property type="match status" value="1"/>
</dbReference>
<protein>
    <recommendedName>
        <fullName evidence="4">Phytanoyl-CoA dioxygenase</fullName>
    </recommendedName>
</protein>
<evidence type="ECO:0000313" key="2">
    <source>
        <dbReference type="EMBL" id="CAK9046141.1"/>
    </source>
</evidence>
<reference evidence="2 3" key="1">
    <citation type="submission" date="2024-02" db="EMBL/GenBank/DDBJ databases">
        <authorList>
            <person name="Chen Y."/>
            <person name="Shah S."/>
            <person name="Dougan E. K."/>
            <person name="Thang M."/>
            <person name="Chan C."/>
        </authorList>
    </citation>
    <scope>NUCLEOTIDE SEQUENCE [LARGE SCALE GENOMIC DNA]</scope>
</reference>
<evidence type="ECO:0000313" key="3">
    <source>
        <dbReference type="Proteomes" id="UP001642484"/>
    </source>
</evidence>
<proteinExistence type="predicted"/>
<feature type="region of interest" description="Disordered" evidence="1">
    <location>
        <begin position="1"/>
        <end position="29"/>
    </location>
</feature>
<dbReference type="Pfam" id="PF05721">
    <property type="entry name" value="PhyH"/>
    <property type="match status" value="1"/>
</dbReference>
<dbReference type="SUPFAM" id="SSF51197">
    <property type="entry name" value="Clavaminate synthase-like"/>
    <property type="match status" value="1"/>
</dbReference>
<organism evidence="2 3">
    <name type="scientific">Durusdinium trenchii</name>
    <dbReference type="NCBI Taxonomy" id="1381693"/>
    <lineage>
        <taxon>Eukaryota</taxon>
        <taxon>Sar</taxon>
        <taxon>Alveolata</taxon>
        <taxon>Dinophyceae</taxon>
        <taxon>Suessiales</taxon>
        <taxon>Symbiodiniaceae</taxon>
        <taxon>Durusdinium</taxon>
    </lineage>
</organism>
<comment type="caution">
    <text evidence="2">The sequence shown here is derived from an EMBL/GenBank/DDBJ whole genome shotgun (WGS) entry which is preliminary data.</text>
</comment>
<dbReference type="InterPro" id="IPR008775">
    <property type="entry name" value="Phytyl_CoA_dOase-like"/>
</dbReference>
<name>A0ABP0M3T9_9DINO</name>
<sequence>MSLDHLKPPGDDRSRSPSRSPRDADKVPLESMDSTLDVAKYMISCKTRCWETQALDIFRAAGFVVISEVLSEHQCQEVLSACEEVAAQIVGPEQWGNRSNRGRYSFGVASSTGSILHVPEIAGNLLVQAGLVLHPLLEEIFSKDGKADFLCYSGGGDFVLPGVKDYQFLHGDMPMAPGDDRMPPPFLSVNFCVQPLTALNGPIRLVPGKTERDWDRRQEEPPEWRSSRLFPCPAGAALLRDVRILHAGTPNWSAATRFLPSIEYISGGLRATQDEAMFPPSRCIPRGLYETLPEPIQILCRELVAEQGSEPENEDSENLKPWQSRYWHGVTYERA</sequence>
<feature type="compositionally biased region" description="Basic and acidic residues" evidence="1">
    <location>
        <begin position="1"/>
        <end position="28"/>
    </location>
</feature>
<keyword evidence="3" id="KW-1185">Reference proteome</keyword>
<dbReference type="EMBL" id="CAXAMN010015558">
    <property type="protein sequence ID" value="CAK9046141.1"/>
    <property type="molecule type" value="Genomic_DNA"/>
</dbReference>